<dbReference type="CDD" id="cd06558">
    <property type="entry name" value="crotonase-like"/>
    <property type="match status" value="1"/>
</dbReference>
<dbReference type="InterPro" id="IPR001753">
    <property type="entry name" value="Enoyl-CoA_hydra/iso"/>
</dbReference>
<name>A0A1T4YVJ2_9ACTN</name>
<dbReference type="OrthoDB" id="9777711at2"/>
<evidence type="ECO:0000313" key="3">
    <source>
        <dbReference type="EMBL" id="SKB05321.1"/>
    </source>
</evidence>
<dbReference type="Proteomes" id="UP000191040">
    <property type="component" value="Chromosome I"/>
</dbReference>
<comment type="similarity">
    <text evidence="1">Belongs to the enoyl-CoA hydratase/isomerase family.</text>
</comment>
<reference evidence="4" key="1">
    <citation type="submission" date="2017-02" db="EMBL/GenBank/DDBJ databases">
        <authorList>
            <person name="Varghese N."/>
            <person name="Submissions S."/>
        </authorList>
    </citation>
    <scope>NUCLEOTIDE SEQUENCE [LARGE SCALE GENOMIC DNA]</scope>
    <source>
        <strain evidence="4">9H-4</strain>
    </source>
</reference>
<dbReference type="RefSeq" id="WP_078699035.1">
    <property type="nucleotide sequence ID" value="NZ_LT796768.1"/>
</dbReference>
<dbReference type="InterPro" id="IPR014748">
    <property type="entry name" value="Enoyl-CoA_hydra_C"/>
</dbReference>
<dbReference type="InterPro" id="IPR029045">
    <property type="entry name" value="ClpP/crotonase-like_dom_sf"/>
</dbReference>
<evidence type="ECO:0000256" key="2">
    <source>
        <dbReference type="ARBA" id="ARBA00023239"/>
    </source>
</evidence>
<dbReference type="PANTHER" id="PTHR11941">
    <property type="entry name" value="ENOYL-COA HYDRATASE-RELATED"/>
    <property type="match status" value="1"/>
</dbReference>
<dbReference type="Gene3D" id="3.90.226.10">
    <property type="entry name" value="2-enoyl-CoA Hydratase, Chain A, domain 1"/>
    <property type="match status" value="1"/>
</dbReference>
<sequence length="273" mass="29379">MTDGPDIVVVTRDRPGTATVTLNRPERRNAWSVPLQREYFHALSELAADADVRVIVVTGAGGTFCPGADTDALQVYGDTGTTNPEMASIEQPEWFPLLVPKPVIAAISGMCAGVGLAQALQCDLRVTAPDTRFTTAFAKRALPPMHGMGPLLARAAGESTAADLLLTARTFDGLEAHRLGVVHETADDPVRRALDLAEETAATCAPSALATIKRHLVAPWVDRVREASESVDATLDDVLSSADFREGLASFLERRPPRFPPLSRDWFPATREE</sequence>
<dbReference type="SUPFAM" id="SSF52096">
    <property type="entry name" value="ClpP/crotonase"/>
    <property type="match status" value="1"/>
</dbReference>
<keyword evidence="4" id="KW-1185">Reference proteome</keyword>
<organism evidence="3 4">
    <name type="scientific">Aeromicrobium choanae</name>
    <dbReference type="NCBI Taxonomy" id="1736691"/>
    <lineage>
        <taxon>Bacteria</taxon>
        <taxon>Bacillati</taxon>
        <taxon>Actinomycetota</taxon>
        <taxon>Actinomycetes</taxon>
        <taxon>Propionibacteriales</taxon>
        <taxon>Nocardioidaceae</taxon>
        <taxon>Aeromicrobium</taxon>
    </lineage>
</organism>
<evidence type="ECO:0000256" key="1">
    <source>
        <dbReference type="ARBA" id="ARBA00005254"/>
    </source>
</evidence>
<dbReference type="EMBL" id="LT796768">
    <property type="protein sequence ID" value="SKB05321.1"/>
    <property type="molecule type" value="Genomic_DNA"/>
</dbReference>
<dbReference type="PANTHER" id="PTHR11941:SF133">
    <property type="entry name" value="1,2-EPOXYPHENYLACETYL-COA ISOMERASE"/>
    <property type="match status" value="1"/>
</dbReference>
<dbReference type="AlphaFoldDB" id="A0A1T4YVJ2"/>
<proteinExistence type="inferred from homology"/>
<protein>
    <submittedName>
        <fullName evidence="3">Enoyl-CoA hydratase/carnithine racemase</fullName>
    </submittedName>
</protein>
<dbReference type="GO" id="GO:0016829">
    <property type="term" value="F:lyase activity"/>
    <property type="evidence" value="ECO:0007669"/>
    <property type="project" value="UniProtKB-KW"/>
</dbReference>
<gene>
    <name evidence="3" type="ORF">SAMN06295964_0895</name>
</gene>
<evidence type="ECO:0000313" key="4">
    <source>
        <dbReference type="Proteomes" id="UP000191040"/>
    </source>
</evidence>
<dbReference type="Gene3D" id="1.10.12.10">
    <property type="entry name" value="Lyase 2-enoyl-coa Hydratase, Chain A, domain 2"/>
    <property type="match status" value="1"/>
</dbReference>
<dbReference type="STRING" id="1736691.SAMN06295964_0895"/>
<accession>A0A1T4YVJ2</accession>
<keyword evidence="2" id="KW-0456">Lyase</keyword>
<dbReference type="Pfam" id="PF00378">
    <property type="entry name" value="ECH_1"/>
    <property type="match status" value="1"/>
</dbReference>
<dbReference type="GO" id="GO:0006635">
    <property type="term" value="P:fatty acid beta-oxidation"/>
    <property type="evidence" value="ECO:0007669"/>
    <property type="project" value="TreeGrafter"/>
</dbReference>